<accession>A0ABQ9W0Z7</accession>
<evidence type="ECO:0000313" key="1">
    <source>
        <dbReference type="EMBL" id="KAK2115317.1"/>
    </source>
</evidence>
<reference evidence="1 2" key="1">
    <citation type="submission" date="2023-05" db="EMBL/GenBank/DDBJ databases">
        <title>B98-5 Cell Line De Novo Hybrid Assembly: An Optical Mapping Approach.</title>
        <authorList>
            <person name="Kananen K."/>
            <person name="Auerbach J.A."/>
            <person name="Kautto E."/>
            <person name="Blachly J.S."/>
        </authorList>
    </citation>
    <scope>NUCLEOTIDE SEQUENCE [LARGE SCALE GENOMIC DNA]</scope>
    <source>
        <strain evidence="1">B95-8</strain>
        <tissue evidence="1">Cell line</tissue>
    </source>
</reference>
<evidence type="ECO:0000313" key="2">
    <source>
        <dbReference type="Proteomes" id="UP001266305"/>
    </source>
</evidence>
<protein>
    <submittedName>
        <fullName evidence="1">Uncharacterized protein</fullName>
    </submittedName>
</protein>
<proteinExistence type="predicted"/>
<dbReference type="EMBL" id="JASSZA010000003">
    <property type="protein sequence ID" value="KAK2115317.1"/>
    <property type="molecule type" value="Genomic_DNA"/>
</dbReference>
<keyword evidence="2" id="KW-1185">Reference proteome</keyword>
<feature type="non-terminal residue" evidence="1">
    <location>
        <position position="64"/>
    </location>
</feature>
<feature type="non-terminal residue" evidence="1">
    <location>
        <position position="1"/>
    </location>
</feature>
<organism evidence="1 2">
    <name type="scientific">Saguinus oedipus</name>
    <name type="common">Cotton-top tamarin</name>
    <name type="synonym">Oedipomidas oedipus</name>
    <dbReference type="NCBI Taxonomy" id="9490"/>
    <lineage>
        <taxon>Eukaryota</taxon>
        <taxon>Metazoa</taxon>
        <taxon>Chordata</taxon>
        <taxon>Craniata</taxon>
        <taxon>Vertebrata</taxon>
        <taxon>Euteleostomi</taxon>
        <taxon>Mammalia</taxon>
        <taxon>Eutheria</taxon>
        <taxon>Euarchontoglires</taxon>
        <taxon>Primates</taxon>
        <taxon>Haplorrhini</taxon>
        <taxon>Platyrrhini</taxon>
        <taxon>Cebidae</taxon>
        <taxon>Callitrichinae</taxon>
        <taxon>Saguinus</taxon>
    </lineage>
</organism>
<sequence>RARRRPRGAELSLTSPGKVSVGIGVHVSAGARPHRDSASCCCALLTPSAPASAPGLLLRTSVGT</sequence>
<dbReference type="Proteomes" id="UP001266305">
    <property type="component" value="Unassembled WGS sequence"/>
</dbReference>
<gene>
    <name evidence="1" type="ORF">P7K49_005943</name>
</gene>
<comment type="caution">
    <text evidence="1">The sequence shown here is derived from an EMBL/GenBank/DDBJ whole genome shotgun (WGS) entry which is preliminary data.</text>
</comment>
<name>A0ABQ9W0Z7_SAGOE</name>